<organism evidence="6 7">
    <name type="scientific">Xiphophorus couchianus</name>
    <name type="common">Monterrey platyfish</name>
    <dbReference type="NCBI Taxonomy" id="32473"/>
    <lineage>
        <taxon>Eukaryota</taxon>
        <taxon>Metazoa</taxon>
        <taxon>Chordata</taxon>
        <taxon>Craniata</taxon>
        <taxon>Vertebrata</taxon>
        <taxon>Euteleostomi</taxon>
        <taxon>Actinopterygii</taxon>
        <taxon>Neopterygii</taxon>
        <taxon>Teleostei</taxon>
        <taxon>Neoteleostei</taxon>
        <taxon>Acanthomorphata</taxon>
        <taxon>Ovalentaria</taxon>
        <taxon>Atherinomorphae</taxon>
        <taxon>Cyprinodontiformes</taxon>
        <taxon>Poeciliidae</taxon>
        <taxon>Poeciliinae</taxon>
        <taxon>Xiphophorus</taxon>
    </lineage>
</organism>
<dbReference type="InterPro" id="IPR001762">
    <property type="entry name" value="Disintegrin_dom"/>
</dbReference>
<sequence length="578" mass="64621">MYSVGISISPFIKHYEVLSYDKGDLHKKHIRARRASQPQAYTLDLDFTAFNRTFRLLLKQDSAGFSEEFTLVDEKGPTSVDLSHLYSGTVEGEDGSSCHGSVMLGQFEGTIHTQSGTYHIEPLHRYDSLTDHHSIIYHEEDLGKADFIQGEIVYRCFRFQMALQRLSLNPNKWLWFFMFFFFSPHEAPVSRSRRKVDNLKTSCLLHLHADHFYYKKFKSVEAVVAQLLVVLVLPCTINLLPLFLQVMMTANKTDPLHPLFIGPEKLLSLFSEKNWGNFCLAYMLTNRDYSGVLGLAWEGKTGNWGGICSKYTALRNGGKATLNTGLITIQNYGQFLPPRQVQLTFAHELGHSLGSPHDEGSNCGNLGSSGGKGRYLMFPHATDEVRENNDKFSTCSVKHISKILNLKKDDCFVVSDEPICGNLIVEKEEECDVGHNDTDLCCYSAKEAAGVQCRLKPGKLCSPSQGLCCGQNCEFKPLGQMCDEETDCVKESVCSGLSPLCPKPDPKENLTVCSQGTRVCLNGVRLSHTSNCDSTHYFHYSTNQAAFGSVQQSCKTGLQRQMLNLWSCNMGEKAPPLS</sequence>
<evidence type="ECO:0000313" key="7">
    <source>
        <dbReference type="Proteomes" id="UP000261380"/>
    </source>
</evidence>
<reference evidence="6" key="2">
    <citation type="submission" date="2025-09" db="UniProtKB">
        <authorList>
            <consortium name="Ensembl"/>
        </authorList>
    </citation>
    <scope>IDENTIFICATION</scope>
</reference>
<feature type="active site" evidence="2">
    <location>
        <position position="348"/>
    </location>
</feature>
<dbReference type="InterPro" id="IPR001590">
    <property type="entry name" value="Peptidase_M12B"/>
</dbReference>
<name>A0A3B5LN67_9TELE</name>
<feature type="domain" description="Disintegrin" evidence="4">
    <location>
        <begin position="417"/>
        <end position="509"/>
    </location>
</feature>
<dbReference type="FunFam" id="4.10.70.10:FF:000003">
    <property type="entry name" value="Disintegrin and metalloproteinase domain-containing protein 17"/>
    <property type="match status" value="1"/>
</dbReference>
<evidence type="ECO:0000259" key="4">
    <source>
        <dbReference type="PROSITE" id="PS50214"/>
    </source>
</evidence>
<dbReference type="Pfam" id="PF00200">
    <property type="entry name" value="Disintegrin"/>
    <property type="match status" value="1"/>
</dbReference>
<evidence type="ECO:0000313" key="6">
    <source>
        <dbReference type="Ensembl" id="ENSXCOP00000013538.1"/>
    </source>
</evidence>
<dbReference type="PROSITE" id="PS50215">
    <property type="entry name" value="ADAM_MEPRO"/>
    <property type="match status" value="1"/>
</dbReference>
<dbReference type="GO" id="GO:0005886">
    <property type="term" value="C:plasma membrane"/>
    <property type="evidence" value="ECO:0007669"/>
    <property type="project" value="TreeGrafter"/>
</dbReference>
<dbReference type="GO" id="GO:0004222">
    <property type="term" value="F:metalloendopeptidase activity"/>
    <property type="evidence" value="ECO:0007669"/>
    <property type="project" value="InterPro"/>
</dbReference>
<dbReference type="GO" id="GO:0046872">
    <property type="term" value="F:metal ion binding"/>
    <property type="evidence" value="ECO:0007669"/>
    <property type="project" value="UniProtKB-KW"/>
</dbReference>
<keyword evidence="3" id="KW-0472">Membrane</keyword>
<comment type="caution">
    <text evidence="2">Lacks conserved residue(s) required for the propagation of feature annotation.</text>
</comment>
<keyword evidence="7" id="KW-1185">Reference proteome</keyword>
<dbReference type="AlphaFoldDB" id="A0A3B5LN67"/>
<dbReference type="InterPro" id="IPR036436">
    <property type="entry name" value="Disintegrin_dom_sf"/>
</dbReference>
<protein>
    <submittedName>
        <fullName evidence="6">Si:ch1073-396h14.1</fullName>
    </submittedName>
</protein>
<feature type="binding site" evidence="2">
    <location>
        <position position="357"/>
    </location>
    <ligand>
        <name>Zn(2+)</name>
        <dbReference type="ChEBI" id="CHEBI:29105"/>
        <note>catalytic</note>
    </ligand>
</feature>
<dbReference type="InterPro" id="IPR051489">
    <property type="entry name" value="ADAM_Metalloproteinase"/>
</dbReference>
<dbReference type="PANTHER" id="PTHR45702:SF1">
    <property type="entry name" value="DISINTEGRIN AND METALLOPROTEINASE DOMAIN-CONTAINING PROTEIN 10 ISOFORM X1"/>
    <property type="match status" value="1"/>
</dbReference>
<keyword evidence="2" id="KW-0862">Zinc</keyword>
<keyword evidence="1" id="KW-1015">Disulfide bond</keyword>
<dbReference type="Gene3D" id="4.10.70.10">
    <property type="entry name" value="Disintegrin domain"/>
    <property type="match status" value="1"/>
</dbReference>
<dbReference type="Ensembl" id="ENSXCOT00000013705.1">
    <property type="protein sequence ID" value="ENSXCOP00000013538.1"/>
    <property type="gene ID" value="ENSXCOG00000010256.1"/>
</dbReference>
<dbReference type="SUPFAM" id="SSF55486">
    <property type="entry name" value="Metalloproteases ('zincins'), catalytic domain"/>
    <property type="match status" value="1"/>
</dbReference>
<dbReference type="PROSITE" id="PS50214">
    <property type="entry name" value="DISINTEGRIN_2"/>
    <property type="match status" value="1"/>
</dbReference>
<keyword evidence="2" id="KW-0479">Metal-binding</keyword>
<dbReference type="PANTHER" id="PTHR45702">
    <property type="entry name" value="ADAM10/ADAM17 METALLOPEPTIDASE FAMILY MEMBER"/>
    <property type="match status" value="1"/>
</dbReference>
<dbReference type="SUPFAM" id="SSF57552">
    <property type="entry name" value="Blood coagulation inhibitor (disintegrin)"/>
    <property type="match status" value="1"/>
</dbReference>
<feature type="transmembrane region" description="Helical" evidence="3">
    <location>
        <begin position="223"/>
        <end position="244"/>
    </location>
</feature>
<evidence type="ECO:0000256" key="2">
    <source>
        <dbReference type="PROSITE-ProRule" id="PRU00276"/>
    </source>
</evidence>
<keyword evidence="3" id="KW-1133">Transmembrane helix</keyword>
<evidence type="ECO:0000259" key="5">
    <source>
        <dbReference type="PROSITE" id="PS50215"/>
    </source>
</evidence>
<feature type="binding site" evidence="2">
    <location>
        <position position="347"/>
    </location>
    <ligand>
        <name>Zn(2+)</name>
        <dbReference type="ChEBI" id="CHEBI:29105"/>
        <note>catalytic</note>
    </ligand>
</feature>
<feature type="domain" description="Peptidase M12B" evidence="5">
    <location>
        <begin position="281"/>
        <end position="416"/>
    </location>
</feature>
<dbReference type="GeneTree" id="ENSGT00940000165061"/>
<dbReference type="GO" id="GO:0007219">
    <property type="term" value="P:Notch signaling pathway"/>
    <property type="evidence" value="ECO:0007669"/>
    <property type="project" value="TreeGrafter"/>
</dbReference>
<feature type="binding site" evidence="2">
    <location>
        <position position="351"/>
    </location>
    <ligand>
        <name>Zn(2+)</name>
        <dbReference type="ChEBI" id="CHEBI:29105"/>
        <note>catalytic</note>
    </ligand>
</feature>
<dbReference type="Gene3D" id="3.40.390.10">
    <property type="entry name" value="Collagenase (Catalytic Domain)"/>
    <property type="match status" value="1"/>
</dbReference>
<dbReference type="GO" id="GO:0006509">
    <property type="term" value="P:membrane protein ectodomain proteolysis"/>
    <property type="evidence" value="ECO:0007669"/>
    <property type="project" value="TreeGrafter"/>
</dbReference>
<dbReference type="SMART" id="SM00050">
    <property type="entry name" value="DISIN"/>
    <property type="match status" value="1"/>
</dbReference>
<evidence type="ECO:0000256" key="3">
    <source>
        <dbReference type="SAM" id="Phobius"/>
    </source>
</evidence>
<dbReference type="InterPro" id="IPR024079">
    <property type="entry name" value="MetalloPept_cat_dom_sf"/>
</dbReference>
<keyword evidence="3" id="KW-0812">Transmembrane</keyword>
<dbReference type="Pfam" id="PF13574">
    <property type="entry name" value="Reprolysin_2"/>
    <property type="match status" value="1"/>
</dbReference>
<proteinExistence type="predicted"/>
<dbReference type="Proteomes" id="UP000261380">
    <property type="component" value="Unplaced"/>
</dbReference>
<accession>A0A3B5LN67</accession>
<reference evidence="6" key="1">
    <citation type="submission" date="2025-08" db="UniProtKB">
        <authorList>
            <consortium name="Ensembl"/>
        </authorList>
    </citation>
    <scope>IDENTIFICATION</scope>
</reference>
<evidence type="ECO:0000256" key="1">
    <source>
        <dbReference type="ARBA" id="ARBA00023157"/>
    </source>
</evidence>